<protein>
    <submittedName>
        <fullName evidence="4">Ferric-dicitrate binding protein FerR, regulates iron transport through sigma-19</fullName>
    </submittedName>
</protein>
<evidence type="ECO:0000256" key="1">
    <source>
        <dbReference type="SAM" id="Phobius"/>
    </source>
</evidence>
<accession>A0A1N6F511</accession>
<dbReference type="Gene3D" id="3.55.50.30">
    <property type="match status" value="1"/>
</dbReference>
<dbReference type="EMBL" id="FSRA01000001">
    <property type="protein sequence ID" value="SIN90347.1"/>
    <property type="molecule type" value="Genomic_DNA"/>
</dbReference>
<evidence type="ECO:0000259" key="2">
    <source>
        <dbReference type="Pfam" id="PF04773"/>
    </source>
</evidence>
<dbReference type="InterPro" id="IPR032508">
    <property type="entry name" value="FecR_C"/>
</dbReference>
<keyword evidence="5" id="KW-1185">Reference proteome</keyword>
<feature type="domain" description="FecR protein" evidence="2">
    <location>
        <begin position="108"/>
        <end position="201"/>
    </location>
</feature>
<dbReference type="OrthoDB" id="645173at2"/>
<keyword evidence="1" id="KW-0812">Transmembrane</keyword>
<name>A0A1N6F511_9BACT</name>
<dbReference type="InterPro" id="IPR012373">
    <property type="entry name" value="Ferrdict_sens_TM"/>
</dbReference>
<feature type="domain" description="Protein FecR C-terminal" evidence="3">
    <location>
        <begin position="243"/>
        <end position="310"/>
    </location>
</feature>
<evidence type="ECO:0000313" key="5">
    <source>
        <dbReference type="Proteomes" id="UP000185003"/>
    </source>
</evidence>
<reference evidence="4 5" key="1">
    <citation type="submission" date="2016-11" db="EMBL/GenBank/DDBJ databases">
        <authorList>
            <person name="Jaros S."/>
            <person name="Januszkiewicz K."/>
            <person name="Wedrychowicz H."/>
        </authorList>
    </citation>
    <scope>NUCLEOTIDE SEQUENCE [LARGE SCALE GENOMIC DNA]</scope>
    <source>
        <strain evidence="4 5">DSM 24787</strain>
    </source>
</reference>
<organism evidence="4 5">
    <name type="scientific">Chitinophaga niabensis</name>
    <dbReference type="NCBI Taxonomy" id="536979"/>
    <lineage>
        <taxon>Bacteria</taxon>
        <taxon>Pseudomonadati</taxon>
        <taxon>Bacteroidota</taxon>
        <taxon>Chitinophagia</taxon>
        <taxon>Chitinophagales</taxon>
        <taxon>Chitinophagaceae</taxon>
        <taxon>Chitinophaga</taxon>
    </lineage>
</organism>
<dbReference type="PIRSF" id="PIRSF018266">
    <property type="entry name" value="FecR"/>
    <property type="match status" value="1"/>
</dbReference>
<dbReference type="STRING" id="536979.SAMN04488055_2020"/>
<keyword evidence="1" id="KW-0472">Membrane</keyword>
<keyword evidence="1" id="KW-1133">Transmembrane helix</keyword>
<feature type="transmembrane region" description="Helical" evidence="1">
    <location>
        <begin position="76"/>
        <end position="97"/>
    </location>
</feature>
<proteinExistence type="predicted"/>
<dbReference type="InterPro" id="IPR006860">
    <property type="entry name" value="FecR"/>
</dbReference>
<dbReference type="Proteomes" id="UP000185003">
    <property type="component" value="Unassembled WGS sequence"/>
</dbReference>
<dbReference type="AlphaFoldDB" id="A0A1N6F511"/>
<evidence type="ECO:0000259" key="3">
    <source>
        <dbReference type="Pfam" id="PF16344"/>
    </source>
</evidence>
<evidence type="ECO:0000313" key="4">
    <source>
        <dbReference type="EMBL" id="SIN90347.1"/>
    </source>
</evidence>
<dbReference type="PANTHER" id="PTHR30273:SF2">
    <property type="entry name" value="PROTEIN FECR"/>
    <property type="match status" value="1"/>
</dbReference>
<sequence length="315" mass="35749">MDQKTILSLIEKYLNGTASTEERGILLDWYRREADQPATWEASSTEDITRLKTRMLGQLKQHVRKTRKPVSLFHRWRLAAAVLVLAAGGLVMSRIFLPGTRNVPEKALLTGKGERKKVRLPDSTLVWLAPCSELKYPEQFEGDQRIVQLSGEAFFEVSSDAQHPFIIHTQSLTTKVLGTAFNIHAYPEDTLITVTLLNGSVMLNEKQRLTPMQKAFYGKNSGTLSYIDDPDAALMLQRREGELEYNNVKLGIIMKDLERLFNVTIIIEEDAKDCLFYGRIKANEDIETFLSKLSRVVGVKVNTKGNKYFIHKGKC</sequence>
<dbReference type="PANTHER" id="PTHR30273">
    <property type="entry name" value="PERIPLASMIC SIGNAL SENSOR AND SIGMA FACTOR ACTIVATOR FECR-RELATED"/>
    <property type="match status" value="1"/>
</dbReference>
<dbReference type="RefSeq" id="WP_074239116.1">
    <property type="nucleotide sequence ID" value="NZ_FSRA01000001.1"/>
</dbReference>
<dbReference type="Pfam" id="PF04773">
    <property type="entry name" value="FecR"/>
    <property type="match status" value="1"/>
</dbReference>
<dbReference type="GO" id="GO:0016989">
    <property type="term" value="F:sigma factor antagonist activity"/>
    <property type="evidence" value="ECO:0007669"/>
    <property type="project" value="TreeGrafter"/>
</dbReference>
<dbReference type="Pfam" id="PF16344">
    <property type="entry name" value="FecR_C"/>
    <property type="match status" value="1"/>
</dbReference>
<dbReference type="Gene3D" id="2.60.120.1440">
    <property type="match status" value="1"/>
</dbReference>
<gene>
    <name evidence="4" type="ORF">SAMN04488055_2020</name>
</gene>